<keyword evidence="1" id="KW-0472">Membrane</keyword>
<dbReference type="AlphaFoldDB" id="A0A226HFP1"/>
<keyword evidence="2" id="KW-0732">Signal</keyword>
<organism evidence="3 4">
    <name type="scientific">Flavobacterium hercynium</name>
    <dbReference type="NCBI Taxonomy" id="387094"/>
    <lineage>
        <taxon>Bacteria</taxon>
        <taxon>Pseudomonadati</taxon>
        <taxon>Bacteroidota</taxon>
        <taxon>Flavobacteriia</taxon>
        <taxon>Flavobacteriales</taxon>
        <taxon>Flavobacteriaceae</taxon>
        <taxon>Flavobacterium</taxon>
    </lineage>
</organism>
<reference evidence="3 4" key="1">
    <citation type="submission" date="2016-11" db="EMBL/GenBank/DDBJ databases">
        <title>Whole genomes of Flavobacteriaceae.</title>
        <authorList>
            <person name="Stine C."/>
            <person name="Li C."/>
            <person name="Tadesse D."/>
        </authorList>
    </citation>
    <scope>NUCLEOTIDE SEQUENCE [LARGE SCALE GENOMIC DNA]</scope>
    <source>
        <strain evidence="3 4">DSM 18292</strain>
    </source>
</reference>
<dbReference type="Proteomes" id="UP000198345">
    <property type="component" value="Unassembled WGS sequence"/>
</dbReference>
<feature type="chain" id="PRO_5013076146" description="Signal peptidase" evidence="2">
    <location>
        <begin position="23"/>
        <end position="95"/>
    </location>
</feature>
<sequence length="95" mass="10596">MKIKSLQLSTLLFFYASFKISAAPPPPPPGIPPPVGLPIDSDIPMLLTSAILLGLFAISRKRKINFYKLFFNKRIKSRQSQTTTPEAVQLIKVKL</sequence>
<keyword evidence="1" id="KW-0812">Transmembrane</keyword>
<evidence type="ECO:0008006" key="5">
    <source>
        <dbReference type="Google" id="ProtNLM"/>
    </source>
</evidence>
<comment type="caution">
    <text evidence="3">The sequence shown here is derived from an EMBL/GenBank/DDBJ whole genome shotgun (WGS) entry which is preliminary data.</text>
</comment>
<evidence type="ECO:0000256" key="2">
    <source>
        <dbReference type="SAM" id="SignalP"/>
    </source>
</evidence>
<keyword evidence="4" id="KW-1185">Reference proteome</keyword>
<proteinExistence type="predicted"/>
<name>A0A226HFP1_9FLAO</name>
<dbReference type="EMBL" id="MUGW01000016">
    <property type="protein sequence ID" value="OXA93159.1"/>
    <property type="molecule type" value="Genomic_DNA"/>
</dbReference>
<protein>
    <recommendedName>
        <fullName evidence="5">Signal peptidase</fullName>
    </recommendedName>
</protein>
<feature type="signal peptide" evidence="2">
    <location>
        <begin position="1"/>
        <end position="22"/>
    </location>
</feature>
<accession>A0A226HFP1</accession>
<keyword evidence="1" id="KW-1133">Transmembrane helix</keyword>
<evidence type="ECO:0000313" key="4">
    <source>
        <dbReference type="Proteomes" id="UP000198345"/>
    </source>
</evidence>
<evidence type="ECO:0000313" key="3">
    <source>
        <dbReference type="EMBL" id="OXA93159.1"/>
    </source>
</evidence>
<feature type="transmembrane region" description="Helical" evidence="1">
    <location>
        <begin position="41"/>
        <end position="58"/>
    </location>
</feature>
<gene>
    <name evidence="3" type="ORF">B0A66_07745</name>
</gene>
<evidence type="ECO:0000256" key="1">
    <source>
        <dbReference type="SAM" id="Phobius"/>
    </source>
</evidence>
<dbReference type="RefSeq" id="WP_089049279.1">
    <property type="nucleotide sequence ID" value="NZ_FXTV01000015.1"/>
</dbReference>
<dbReference type="OrthoDB" id="9875118at2"/>